<protein>
    <submittedName>
        <fullName evidence="2">Amidohydrolase</fullName>
    </submittedName>
</protein>
<feature type="domain" description="Amidohydrolase 3" evidence="1">
    <location>
        <begin position="50"/>
        <end position="530"/>
    </location>
</feature>
<dbReference type="EMBL" id="LFXJ01000005">
    <property type="protein sequence ID" value="KMY32888.1"/>
    <property type="molecule type" value="Genomic_DNA"/>
</dbReference>
<comment type="caution">
    <text evidence="2">The sequence shown here is derived from an EMBL/GenBank/DDBJ whole genome shotgun (WGS) entry which is preliminary data.</text>
</comment>
<sequence length="538" mass="59770">MKANIAFLNGEVITVDGQDSIREALAISDNKILAVGSNEEIKNYIGDSTQVIDLEGKSILPGIIDAHLHLVMYGTFQLSISCKEPGLDSVDAILTTLKDKAAITPKGQWIRAWGFNERTVQEERYPTLEELDNISIDHPIAITRTCGHIGIVNSVALRLSGINETTPDPQGGLIERDVKGQLTGRLIENAFMQFNEIATFSNEEVYQAIQIAQQQFLKVGITSVHEAGTFSKENYRMLQLASQKGDLKIRVYAMIASISDCKQFTLNMMDSGVITGTGNEFFKVGPAKLFTDGSSTGPTIATREGYTSNPDDHGILYYTEDEIYEVLGKAHELGYQITVHAQGDQAIEMYLNVVERALQENPRENHRHRIEHAGISSPDLQQRMKELKMIPIPNPPFPYEFGESYLTNYGERTDFMYPARDFIDQGIIAAAGSDSPVTTYNPFIGIHEAVNRLTANGTSFGEKQKIDVLEAIRLYTYNGAYASFDEDIKGSLEPGKLADMIVLDRSILKTLPQDLKDIQVELTILDGDILFERSKTKI</sequence>
<dbReference type="InterPro" id="IPR033932">
    <property type="entry name" value="YtcJ-like"/>
</dbReference>
<dbReference type="InterPro" id="IPR011059">
    <property type="entry name" value="Metal-dep_hydrolase_composite"/>
</dbReference>
<dbReference type="InterPro" id="IPR032466">
    <property type="entry name" value="Metal_Hydrolase"/>
</dbReference>
<gene>
    <name evidence="2" type="ORF">ACZ11_12465</name>
</gene>
<proteinExistence type="predicted"/>
<evidence type="ECO:0000313" key="3">
    <source>
        <dbReference type="Proteomes" id="UP000037326"/>
    </source>
</evidence>
<dbReference type="RefSeq" id="WP_049666512.1">
    <property type="nucleotide sequence ID" value="NZ_LFXJ01000005.1"/>
</dbReference>
<dbReference type="SUPFAM" id="SSF51556">
    <property type="entry name" value="Metallo-dependent hydrolases"/>
    <property type="match status" value="1"/>
</dbReference>
<organism evidence="2 3">
    <name type="scientific">Lysinibacillus xylanilyticus</name>
    <dbReference type="NCBI Taxonomy" id="582475"/>
    <lineage>
        <taxon>Bacteria</taxon>
        <taxon>Bacillati</taxon>
        <taxon>Bacillota</taxon>
        <taxon>Bacilli</taxon>
        <taxon>Bacillales</taxon>
        <taxon>Bacillaceae</taxon>
        <taxon>Lysinibacillus</taxon>
    </lineage>
</organism>
<dbReference type="InterPro" id="IPR013108">
    <property type="entry name" value="Amidohydro_3"/>
</dbReference>
<dbReference type="SUPFAM" id="SSF51338">
    <property type="entry name" value="Composite domain of metallo-dependent hydrolases"/>
    <property type="match status" value="1"/>
</dbReference>
<name>A0A0K9FFA8_9BACI</name>
<dbReference type="Gene3D" id="3.20.20.140">
    <property type="entry name" value="Metal-dependent hydrolases"/>
    <property type="match status" value="1"/>
</dbReference>
<dbReference type="PATRIC" id="fig|582475.4.peg.2125"/>
<evidence type="ECO:0000313" key="2">
    <source>
        <dbReference type="EMBL" id="KMY32888.1"/>
    </source>
</evidence>
<dbReference type="Pfam" id="PF07969">
    <property type="entry name" value="Amidohydro_3"/>
    <property type="match status" value="1"/>
</dbReference>
<dbReference type="CDD" id="cd01300">
    <property type="entry name" value="YtcJ_like"/>
    <property type="match status" value="1"/>
</dbReference>
<dbReference type="OrthoDB" id="9767366at2"/>
<dbReference type="GO" id="GO:0016810">
    <property type="term" value="F:hydrolase activity, acting on carbon-nitrogen (but not peptide) bonds"/>
    <property type="evidence" value="ECO:0007669"/>
    <property type="project" value="InterPro"/>
</dbReference>
<dbReference type="Gene3D" id="3.10.310.70">
    <property type="match status" value="1"/>
</dbReference>
<dbReference type="Proteomes" id="UP000037326">
    <property type="component" value="Unassembled WGS sequence"/>
</dbReference>
<reference evidence="3" key="1">
    <citation type="submission" date="2015-07" db="EMBL/GenBank/DDBJ databases">
        <authorList>
            <person name="Liu B."/>
            <person name="Wang J."/>
            <person name="Zhu Y."/>
            <person name="Liu G."/>
            <person name="Chen Q."/>
            <person name="Lan J."/>
            <person name="Che J."/>
            <person name="Ge C."/>
            <person name="Shi H."/>
            <person name="Pan Z."/>
            <person name="Liu X."/>
        </authorList>
    </citation>
    <scope>NUCLEOTIDE SEQUENCE [LARGE SCALE GENOMIC DNA]</scope>
    <source>
        <strain evidence="3">DSM 23493</strain>
    </source>
</reference>
<evidence type="ECO:0000259" key="1">
    <source>
        <dbReference type="Pfam" id="PF07969"/>
    </source>
</evidence>
<dbReference type="GeneID" id="96599046"/>
<dbReference type="Gene3D" id="2.30.40.10">
    <property type="entry name" value="Urease, subunit C, domain 1"/>
    <property type="match status" value="1"/>
</dbReference>
<dbReference type="PANTHER" id="PTHR22642">
    <property type="entry name" value="IMIDAZOLONEPROPIONASE"/>
    <property type="match status" value="1"/>
</dbReference>
<keyword evidence="2" id="KW-0378">Hydrolase</keyword>
<dbReference type="PANTHER" id="PTHR22642:SF2">
    <property type="entry name" value="PROTEIN LONG AFTER FAR-RED 3"/>
    <property type="match status" value="1"/>
</dbReference>
<accession>A0A0K9FFA8</accession>
<dbReference type="AlphaFoldDB" id="A0A0K9FFA8"/>